<feature type="domain" description="RNA polymerase sigma-70 region 2" evidence="6">
    <location>
        <begin position="21"/>
        <end position="88"/>
    </location>
</feature>
<evidence type="ECO:0000256" key="2">
    <source>
        <dbReference type="ARBA" id="ARBA00023015"/>
    </source>
</evidence>
<evidence type="ECO:0000313" key="9">
    <source>
        <dbReference type="Proteomes" id="UP000823935"/>
    </source>
</evidence>
<dbReference type="NCBIfam" id="TIGR02937">
    <property type="entry name" value="sigma70-ECF"/>
    <property type="match status" value="1"/>
</dbReference>
<reference evidence="8" key="1">
    <citation type="submission" date="2020-10" db="EMBL/GenBank/DDBJ databases">
        <authorList>
            <person name="Gilroy R."/>
        </authorList>
    </citation>
    <scope>NUCLEOTIDE SEQUENCE</scope>
    <source>
        <strain evidence="8">CHK190-19873</strain>
    </source>
</reference>
<evidence type="ECO:0000259" key="6">
    <source>
        <dbReference type="Pfam" id="PF04542"/>
    </source>
</evidence>
<dbReference type="Pfam" id="PF08281">
    <property type="entry name" value="Sigma70_r4_2"/>
    <property type="match status" value="1"/>
</dbReference>
<sequence length="174" mass="19733">MKDDALIAAAKAGDRAAAEELIDRYYGAILRYCRFHCPSREQAEDLTQETFLRLFSGLGGYQSRGTFSAYLYKIAYHLCVDEARRPGWQPLEETEKDPRDAMEEAENRQMAEKLLKGLSPEQREAVLLRYGEGLSFRETAQVTGVPLRTVQSRIRLALKAMRTEAQKPKNGEDG</sequence>
<dbReference type="PANTHER" id="PTHR43133">
    <property type="entry name" value="RNA POLYMERASE ECF-TYPE SIGMA FACTO"/>
    <property type="match status" value="1"/>
</dbReference>
<dbReference type="InterPro" id="IPR013249">
    <property type="entry name" value="RNA_pol_sigma70_r4_t2"/>
</dbReference>
<proteinExistence type="inferred from homology"/>
<dbReference type="SUPFAM" id="SSF88946">
    <property type="entry name" value="Sigma2 domain of RNA polymerase sigma factors"/>
    <property type="match status" value="1"/>
</dbReference>
<keyword evidence="3" id="KW-0731">Sigma factor</keyword>
<dbReference type="Proteomes" id="UP000823935">
    <property type="component" value="Unassembled WGS sequence"/>
</dbReference>
<protein>
    <submittedName>
        <fullName evidence="8">Sigma-70 family RNA polymerase sigma factor</fullName>
    </submittedName>
</protein>
<comment type="caution">
    <text evidence="8">The sequence shown here is derived from an EMBL/GenBank/DDBJ whole genome shotgun (WGS) entry which is preliminary data.</text>
</comment>
<name>A0A9D1ET57_9FIRM</name>
<reference evidence="8" key="2">
    <citation type="journal article" date="2021" name="PeerJ">
        <title>Extensive microbial diversity within the chicken gut microbiome revealed by metagenomics and culture.</title>
        <authorList>
            <person name="Gilroy R."/>
            <person name="Ravi A."/>
            <person name="Getino M."/>
            <person name="Pursley I."/>
            <person name="Horton D.L."/>
            <person name="Alikhan N.F."/>
            <person name="Baker D."/>
            <person name="Gharbi K."/>
            <person name="Hall N."/>
            <person name="Watson M."/>
            <person name="Adriaenssens E.M."/>
            <person name="Foster-Nyarko E."/>
            <person name="Jarju S."/>
            <person name="Secka A."/>
            <person name="Antonio M."/>
            <person name="Oren A."/>
            <person name="Chaudhuri R.R."/>
            <person name="La Ragione R."/>
            <person name="Hildebrand F."/>
            <person name="Pallen M.J."/>
        </authorList>
    </citation>
    <scope>NUCLEOTIDE SEQUENCE</scope>
    <source>
        <strain evidence="8">CHK190-19873</strain>
    </source>
</reference>
<organism evidence="8 9">
    <name type="scientific">Candidatus Limivivens intestinipullorum</name>
    <dbReference type="NCBI Taxonomy" id="2840858"/>
    <lineage>
        <taxon>Bacteria</taxon>
        <taxon>Bacillati</taxon>
        <taxon>Bacillota</taxon>
        <taxon>Clostridia</taxon>
        <taxon>Lachnospirales</taxon>
        <taxon>Lachnospiraceae</taxon>
        <taxon>Lachnospiraceae incertae sedis</taxon>
        <taxon>Candidatus Limivivens</taxon>
    </lineage>
</organism>
<dbReference type="CDD" id="cd06171">
    <property type="entry name" value="Sigma70_r4"/>
    <property type="match status" value="1"/>
</dbReference>
<dbReference type="Gene3D" id="1.10.10.10">
    <property type="entry name" value="Winged helix-like DNA-binding domain superfamily/Winged helix DNA-binding domain"/>
    <property type="match status" value="1"/>
</dbReference>
<dbReference type="GO" id="GO:0003677">
    <property type="term" value="F:DNA binding"/>
    <property type="evidence" value="ECO:0007669"/>
    <property type="project" value="UniProtKB-KW"/>
</dbReference>
<dbReference type="InterPro" id="IPR013324">
    <property type="entry name" value="RNA_pol_sigma_r3/r4-like"/>
</dbReference>
<dbReference type="InterPro" id="IPR007627">
    <property type="entry name" value="RNA_pol_sigma70_r2"/>
</dbReference>
<dbReference type="Pfam" id="PF04542">
    <property type="entry name" value="Sigma70_r2"/>
    <property type="match status" value="1"/>
</dbReference>
<evidence type="ECO:0000313" key="8">
    <source>
        <dbReference type="EMBL" id="HIS31286.1"/>
    </source>
</evidence>
<feature type="domain" description="RNA polymerase sigma factor 70 region 4 type 2" evidence="7">
    <location>
        <begin position="109"/>
        <end position="161"/>
    </location>
</feature>
<evidence type="ECO:0000256" key="5">
    <source>
        <dbReference type="ARBA" id="ARBA00023163"/>
    </source>
</evidence>
<dbReference type="GO" id="GO:0006352">
    <property type="term" value="P:DNA-templated transcription initiation"/>
    <property type="evidence" value="ECO:0007669"/>
    <property type="project" value="InterPro"/>
</dbReference>
<dbReference type="EMBL" id="DVIQ01000033">
    <property type="protein sequence ID" value="HIS31286.1"/>
    <property type="molecule type" value="Genomic_DNA"/>
</dbReference>
<keyword evidence="5" id="KW-0804">Transcription</keyword>
<dbReference type="InterPro" id="IPR036388">
    <property type="entry name" value="WH-like_DNA-bd_sf"/>
</dbReference>
<dbReference type="InterPro" id="IPR014284">
    <property type="entry name" value="RNA_pol_sigma-70_dom"/>
</dbReference>
<dbReference type="Gene3D" id="1.10.1740.10">
    <property type="match status" value="1"/>
</dbReference>
<gene>
    <name evidence="8" type="ORF">IAB44_07035</name>
</gene>
<dbReference type="AlphaFoldDB" id="A0A9D1ET57"/>
<dbReference type="GO" id="GO:0016987">
    <property type="term" value="F:sigma factor activity"/>
    <property type="evidence" value="ECO:0007669"/>
    <property type="project" value="UniProtKB-KW"/>
</dbReference>
<dbReference type="InterPro" id="IPR039425">
    <property type="entry name" value="RNA_pol_sigma-70-like"/>
</dbReference>
<evidence type="ECO:0000259" key="7">
    <source>
        <dbReference type="Pfam" id="PF08281"/>
    </source>
</evidence>
<evidence type="ECO:0000256" key="3">
    <source>
        <dbReference type="ARBA" id="ARBA00023082"/>
    </source>
</evidence>
<accession>A0A9D1ET57</accession>
<dbReference type="InterPro" id="IPR013325">
    <property type="entry name" value="RNA_pol_sigma_r2"/>
</dbReference>
<evidence type="ECO:0000256" key="4">
    <source>
        <dbReference type="ARBA" id="ARBA00023125"/>
    </source>
</evidence>
<dbReference type="SUPFAM" id="SSF88659">
    <property type="entry name" value="Sigma3 and sigma4 domains of RNA polymerase sigma factors"/>
    <property type="match status" value="1"/>
</dbReference>
<keyword evidence="4" id="KW-0238">DNA-binding</keyword>
<evidence type="ECO:0000256" key="1">
    <source>
        <dbReference type="ARBA" id="ARBA00010641"/>
    </source>
</evidence>
<dbReference type="PANTHER" id="PTHR43133:SF8">
    <property type="entry name" value="RNA POLYMERASE SIGMA FACTOR HI_1459-RELATED"/>
    <property type="match status" value="1"/>
</dbReference>
<comment type="similarity">
    <text evidence="1">Belongs to the sigma-70 factor family. ECF subfamily.</text>
</comment>
<keyword evidence="2" id="KW-0805">Transcription regulation</keyword>